<sequence>MSRMYLGPDDHSLKVPPGLLAPGRNYYLRLTAQTAPGANPERVWFTLVVPFSSATTSSALLSVQ</sequence>
<protein>
    <submittedName>
        <fullName evidence="1">Uncharacterized protein</fullName>
    </submittedName>
</protein>
<dbReference type="EMBL" id="JAQNDM010000002">
    <property type="protein sequence ID" value="MDC0709468.1"/>
    <property type="molecule type" value="Genomic_DNA"/>
</dbReference>
<evidence type="ECO:0000313" key="2">
    <source>
        <dbReference type="Proteomes" id="UP001221838"/>
    </source>
</evidence>
<name>A0ABT5D8L1_9BACT</name>
<comment type="caution">
    <text evidence="1">The sequence shown here is derived from an EMBL/GenBank/DDBJ whole genome shotgun (WGS) entry which is preliminary data.</text>
</comment>
<evidence type="ECO:0000313" key="1">
    <source>
        <dbReference type="EMBL" id="MDC0709468.1"/>
    </source>
</evidence>
<gene>
    <name evidence="1" type="ORF">POL68_13435</name>
</gene>
<reference evidence="1 2" key="1">
    <citation type="submission" date="2022-11" db="EMBL/GenBank/DDBJ databases">
        <title>Minimal conservation of predation-associated metabolite biosynthetic gene clusters underscores biosynthetic potential of Myxococcota including descriptions for ten novel species: Archangium lansinium sp. nov., Myxococcus landrumus sp. nov., Nannocystis bai.</title>
        <authorList>
            <person name="Ahearne A."/>
            <person name="Stevens C."/>
            <person name="Dowd S."/>
        </authorList>
    </citation>
    <scope>NUCLEOTIDE SEQUENCE [LARGE SCALE GENOMIC DNA]</scope>
    <source>
        <strain evidence="1 2">NCWAL01</strain>
    </source>
</reference>
<organism evidence="1 2">
    <name type="scientific">Stigmatella ashevillensis</name>
    <dbReference type="NCBI Taxonomy" id="2995309"/>
    <lineage>
        <taxon>Bacteria</taxon>
        <taxon>Pseudomonadati</taxon>
        <taxon>Myxococcota</taxon>
        <taxon>Myxococcia</taxon>
        <taxon>Myxococcales</taxon>
        <taxon>Cystobacterineae</taxon>
        <taxon>Archangiaceae</taxon>
        <taxon>Stigmatella</taxon>
    </lineage>
</organism>
<dbReference type="Proteomes" id="UP001221838">
    <property type="component" value="Unassembled WGS sequence"/>
</dbReference>
<dbReference type="RefSeq" id="WP_272138075.1">
    <property type="nucleotide sequence ID" value="NZ_JAQNDM010000002.1"/>
</dbReference>
<keyword evidence="2" id="KW-1185">Reference proteome</keyword>
<proteinExistence type="predicted"/>
<accession>A0ABT5D8L1</accession>